<proteinExistence type="predicted"/>
<protein>
    <submittedName>
        <fullName evidence="2">Multimeric flavodoxin WrbA</fullName>
    </submittedName>
</protein>
<dbReference type="Gene3D" id="3.40.50.360">
    <property type="match status" value="1"/>
</dbReference>
<reference evidence="2 3" key="1">
    <citation type="submission" date="2020-08" db="EMBL/GenBank/DDBJ databases">
        <title>Genomic Encyclopedia of Type Strains, Phase IV (KMG-IV): sequencing the most valuable type-strain genomes for metagenomic binning, comparative biology and taxonomic classification.</title>
        <authorList>
            <person name="Goeker M."/>
        </authorList>
    </citation>
    <scope>NUCLEOTIDE SEQUENCE [LARGE SCALE GENOMIC DNA]</scope>
    <source>
        <strain evidence="2 3">DSM 44197</strain>
    </source>
</reference>
<evidence type="ECO:0000313" key="2">
    <source>
        <dbReference type="EMBL" id="MBA8949526.1"/>
    </source>
</evidence>
<feature type="domain" description="NADPH-dependent FMN reductase-like" evidence="1">
    <location>
        <begin position="48"/>
        <end position="125"/>
    </location>
</feature>
<dbReference type="SUPFAM" id="SSF52218">
    <property type="entry name" value="Flavoproteins"/>
    <property type="match status" value="1"/>
</dbReference>
<name>A0A7W3QJM9_ACTNM</name>
<sequence length="151" mass="16223">MKRLLIVHHTPSPALQAMYEAVRSGAGTDEVGGVEVVSRPALTASAVDALEADAYLLGTPVNLGYLSGALKHFFDQVYYPCLEETARRPFGAYLHGNNDATGALRALESITTGLRWRAVRPPVVVTGEPDRSDLERCWELGAMAAAEIGEV</sequence>
<dbReference type="Proteomes" id="UP000572680">
    <property type="component" value="Unassembled WGS sequence"/>
</dbReference>
<comment type="caution">
    <text evidence="2">The sequence shown here is derived from an EMBL/GenBank/DDBJ whole genome shotgun (WGS) entry which is preliminary data.</text>
</comment>
<dbReference type="InterPro" id="IPR005025">
    <property type="entry name" value="FMN_Rdtase-like_dom"/>
</dbReference>
<keyword evidence="3" id="KW-1185">Reference proteome</keyword>
<dbReference type="GO" id="GO:0016491">
    <property type="term" value="F:oxidoreductase activity"/>
    <property type="evidence" value="ECO:0007669"/>
    <property type="project" value="InterPro"/>
</dbReference>
<evidence type="ECO:0000313" key="3">
    <source>
        <dbReference type="Proteomes" id="UP000572680"/>
    </source>
</evidence>
<evidence type="ECO:0000259" key="1">
    <source>
        <dbReference type="Pfam" id="PF03358"/>
    </source>
</evidence>
<dbReference type="AlphaFoldDB" id="A0A7W3QJM9"/>
<dbReference type="RefSeq" id="WP_182841942.1">
    <property type="nucleotide sequence ID" value="NZ_BAAALP010000013.1"/>
</dbReference>
<gene>
    <name evidence="2" type="ORF">HNR61_001124</name>
</gene>
<organism evidence="2 3">
    <name type="scientific">Actinomadura namibiensis</name>
    <dbReference type="NCBI Taxonomy" id="182080"/>
    <lineage>
        <taxon>Bacteria</taxon>
        <taxon>Bacillati</taxon>
        <taxon>Actinomycetota</taxon>
        <taxon>Actinomycetes</taxon>
        <taxon>Streptosporangiales</taxon>
        <taxon>Thermomonosporaceae</taxon>
        <taxon>Actinomadura</taxon>
    </lineage>
</organism>
<dbReference type="Pfam" id="PF03358">
    <property type="entry name" value="FMN_red"/>
    <property type="match status" value="1"/>
</dbReference>
<accession>A0A7W3QJM9</accession>
<dbReference type="EMBL" id="JACJIA010000001">
    <property type="protein sequence ID" value="MBA8949526.1"/>
    <property type="molecule type" value="Genomic_DNA"/>
</dbReference>
<dbReference type="InterPro" id="IPR029039">
    <property type="entry name" value="Flavoprotein-like_sf"/>
</dbReference>